<name>A0AAN9M5J9_CANGL</name>
<sequence length="79" mass="9274">MVTRAIKKHFIKTSISLLPNRAQFFCELFASCDNLLWEVLMQRYWHILHVNFLFCSAISSRVIRGQNSNIAVLNDCIMR</sequence>
<dbReference type="EMBL" id="JAYMYQ010000003">
    <property type="protein sequence ID" value="KAK7345853.1"/>
    <property type="molecule type" value="Genomic_DNA"/>
</dbReference>
<organism evidence="1 2">
    <name type="scientific">Canavalia gladiata</name>
    <name type="common">Sword bean</name>
    <name type="synonym">Dolichos gladiatus</name>
    <dbReference type="NCBI Taxonomy" id="3824"/>
    <lineage>
        <taxon>Eukaryota</taxon>
        <taxon>Viridiplantae</taxon>
        <taxon>Streptophyta</taxon>
        <taxon>Embryophyta</taxon>
        <taxon>Tracheophyta</taxon>
        <taxon>Spermatophyta</taxon>
        <taxon>Magnoliopsida</taxon>
        <taxon>eudicotyledons</taxon>
        <taxon>Gunneridae</taxon>
        <taxon>Pentapetalae</taxon>
        <taxon>rosids</taxon>
        <taxon>fabids</taxon>
        <taxon>Fabales</taxon>
        <taxon>Fabaceae</taxon>
        <taxon>Papilionoideae</taxon>
        <taxon>50 kb inversion clade</taxon>
        <taxon>NPAAA clade</taxon>
        <taxon>indigoferoid/millettioid clade</taxon>
        <taxon>Phaseoleae</taxon>
        <taxon>Canavalia</taxon>
    </lineage>
</organism>
<dbReference type="AlphaFoldDB" id="A0AAN9M5J9"/>
<accession>A0AAN9M5J9</accession>
<reference evidence="1 2" key="1">
    <citation type="submission" date="2024-01" db="EMBL/GenBank/DDBJ databases">
        <title>The genomes of 5 underutilized Papilionoideae crops provide insights into root nodulation and disease resistanc.</title>
        <authorList>
            <person name="Jiang F."/>
        </authorList>
    </citation>
    <scope>NUCLEOTIDE SEQUENCE [LARGE SCALE GENOMIC DNA]</scope>
    <source>
        <strain evidence="1">LVBAO_FW01</strain>
        <tissue evidence="1">Leaves</tissue>
    </source>
</reference>
<keyword evidence="2" id="KW-1185">Reference proteome</keyword>
<gene>
    <name evidence="1" type="ORF">VNO77_16466</name>
</gene>
<protein>
    <submittedName>
        <fullName evidence="1">Uncharacterized protein</fullName>
    </submittedName>
</protein>
<proteinExistence type="predicted"/>
<comment type="caution">
    <text evidence="1">The sequence shown here is derived from an EMBL/GenBank/DDBJ whole genome shotgun (WGS) entry which is preliminary data.</text>
</comment>
<dbReference type="Proteomes" id="UP001367508">
    <property type="component" value="Unassembled WGS sequence"/>
</dbReference>
<evidence type="ECO:0000313" key="1">
    <source>
        <dbReference type="EMBL" id="KAK7345853.1"/>
    </source>
</evidence>
<evidence type="ECO:0000313" key="2">
    <source>
        <dbReference type="Proteomes" id="UP001367508"/>
    </source>
</evidence>